<dbReference type="Gene3D" id="1.10.287.950">
    <property type="entry name" value="Methyl-accepting chemotaxis protein"/>
    <property type="match status" value="1"/>
</dbReference>
<dbReference type="FunFam" id="1.10.287.950:FF:000001">
    <property type="entry name" value="Methyl-accepting chemotaxis sensory transducer"/>
    <property type="match status" value="1"/>
</dbReference>
<feature type="transmembrane region" description="Helical" evidence="9">
    <location>
        <begin position="202"/>
        <end position="224"/>
    </location>
</feature>
<dbReference type="InterPro" id="IPR033480">
    <property type="entry name" value="sCache_2"/>
</dbReference>
<organism evidence="11 12">
    <name type="scientific">Paracidovorax anthurii</name>
    <dbReference type="NCBI Taxonomy" id="78229"/>
    <lineage>
        <taxon>Bacteria</taxon>
        <taxon>Pseudomonadati</taxon>
        <taxon>Pseudomonadota</taxon>
        <taxon>Betaproteobacteria</taxon>
        <taxon>Burkholderiales</taxon>
        <taxon>Comamonadaceae</taxon>
        <taxon>Paracidovorax</taxon>
    </lineage>
</organism>
<name>A0A328ZKY1_9BURK</name>
<evidence type="ECO:0000256" key="7">
    <source>
        <dbReference type="ARBA" id="ARBA00029447"/>
    </source>
</evidence>
<evidence type="ECO:0000313" key="12">
    <source>
        <dbReference type="Proteomes" id="UP000248856"/>
    </source>
</evidence>
<evidence type="ECO:0000256" key="6">
    <source>
        <dbReference type="ARBA" id="ARBA00023136"/>
    </source>
</evidence>
<evidence type="ECO:0000313" key="11">
    <source>
        <dbReference type="EMBL" id="RAR86045.1"/>
    </source>
</evidence>
<keyword evidence="12" id="KW-1185">Reference proteome</keyword>
<dbReference type="PRINTS" id="PR00260">
    <property type="entry name" value="CHEMTRNSDUCR"/>
</dbReference>
<dbReference type="GO" id="GO:0007165">
    <property type="term" value="P:signal transduction"/>
    <property type="evidence" value="ECO:0007669"/>
    <property type="project" value="UniProtKB-KW"/>
</dbReference>
<evidence type="ECO:0000256" key="9">
    <source>
        <dbReference type="SAM" id="Phobius"/>
    </source>
</evidence>
<evidence type="ECO:0000256" key="2">
    <source>
        <dbReference type="ARBA" id="ARBA00022475"/>
    </source>
</evidence>
<comment type="subcellular location">
    <subcellularLocation>
        <location evidence="1">Cell membrane</location>
        <topology evidence="1">Multi-pass membrane protein</topology>
    </subcellularLocation>
</comment>
<dbReference type="EMBL" id="QLTA01000002">
    <property type="protein sequence ID" value="RAR86045.1"/>
    <property type="molecule type" value="Genomic_DNA"/>
</dbReference>
<comment type="caution">
    <text evidence="11">The sequence shown here is derived from an EMBL/GenBank/DDBJ whole genome shotgun (WGS) entry which is preliminary data.</text>
</comment>
<dbReference type="SMART" id="SM00283">
    <property type="entry name" value="MA"/>
    <property type="match status" value="1"/>
</dbReference>
<proteinExistence type="inferred from homology"/>
<dbReference type="PROSITE" id="PS50111">
    <property type="entry name" value="CHEMOTAXIS_TRANSDUC_2"/>
    <property type="match status" value="1"/>
</dbReference>
<comment type="similarity">
    <text evidence="7">Belongs to the methyl-accepting chemotaxis (MCP) protein family.</text>
</comment>
<keyword evidence="8" id="KW-0807">Transducer</keyword>
<dbReference type="CDD" id="cd11386">
    <property type="entry name" value="MCP_signal"/>
    <property type="match status" value="1"/>
</dbReference>
<dbReference type="InterPro" id="IPR051310">
    <property type="entry name" value="MCP_chemotaxis"/>
</dbReference>
<dbReference type="CDD" id="cd18774">
    <property type="entry name" value="PDC2_HK_sensor"/>
    <property type="match status" value="1"/>
</dbReference>
<dbReference type="Gene3D" id="3.30.450.20">
    <property type="entry name" value="PAS domain"/>
    <property type="match status" value="1"/>
</dbReference>
<dbReference type="InterPro" id="IPR004090">
    <property type="entry name" value="Chemotax_Me-accpt_rcpt"/>
</dbReference>
<protein>
    <submittedName>
        <fullName evidence="11">Methyl-accepting chemotaxis sensory transducer with Cache sensor</fullName>
    </submittedName>
</protein>
<dbReference type="Pfam" id="PF00015">
    <property type="entry name" value="MCPsignal"/>
    <property type="match status" value="1"/>
</dbReference>
<dbReference type="AlphaFoldDB" id="A0A328ZKY1"/>
<evidence type="ECO:0000256" key="1">
    <source>
        <dbReference type="ARBA" id="ARBA00004651"/>
    </source>
</evidence>
<feature type="domain" description="Methyl-accepting transducer" evidence="10">
    <location>
        <begin position="285"/>
        <end position="514"/>
    </location>
</feature>
<dbReference type="PANTHER" id="PTHR43531">
    <property type="entry name" value="PROTEIN ICFG"/>
    <property type="match status" value="1"/>
</dbReference>
<dbReference type="Pfam" id="PF17200">
    <property type="entry name" value="sCache_2"/>
    <property type="match status" value="1"/>
</dbReference>
<dbReference type="InterPro" id="IPR004089">
    <property type="entry name" value="MCPsignal_dom"/>
</dbReference>
<dbReference type="SMART" id="SM01049">
    <property type="entry name" value="Cache_2"/>
    <property type="match status" value="1"/>
</dbReference>
<dbReference type="GO" id="GO:0004888">
    <property type="term" value="F:transmembrane signaling receptor activity"/>
    <property type="evidence" value="ECO:0007669"/>
    <property type="project" value="InterPro"/>
</dbReference>
<evidence type="ECO:0000256" key="4">
    <source>
        <dbReference type="ARBA" id="ARBA00022692"/>
    </source>
</evidence>
<accession>A0A328ZKY1</accession>
<keyword evidence="4 9" id="KW-0812">Transmembrane</keyword>
<keyword evidence="5 9" id="KW-1133">Transmembrane helix</keyword>
<keyword evidence="2" id="KW-1003">Cell membrane</keyword>
<evidence type="ECO:0000259" key="10">
    <source>
        <dbReference type="PROSITE" id="PS50111"/>
    </source>
</evidence>
<evidence type="ECO:0000256" key="3">
    <source>
        <dbReference type="ARBA" id="ARBA00022481"/>
    </source>
</evidence>
<dbReference type="Proteomes" id="UP000248856">
    <property type="component" value="Unassembled WGS sequence"/>
</dbReference>
<dbReference type="GO" id="GO:0005886">
    <property type="term" value="C:plasma membrane"/>
    <property type="evidence" value="ECO:0007669"/>
    <property type="project" value="UniProtKB-SubCell"/>
</dbReference>
<sequence length="554" mass="59349">MPPRLSTVPIKAHSMKKLTLRQKLWLPLVLALLGLLAMTFVNAWQTRTLQYEARQTALADITDMALSLVADYEKQAQAGKMPQEEARRAAMARVAAQRYGKDGYVTLVGADSVIAMHPIKPELDGKNMRSFKDAKGTPLYVNIAAAGSSAQGRGFLEYWWPRPGSDTPSPKIGYAVRFKPWNWDLVAGDYVDDIEQTFRNSLYRAAGLLALLGLAISVFTGFMVRGIERSVGGEPAAAAQAALRMAEGDLQATIALRPGDDRSLMHAIGFMRDRLAGILQRIQQATGTIDHAAAEIAQGNADLSRRTEQQASSLQQTASSMEELTATVRQNADNARQAAQYVSSTAQTATQGGEVVQQVVGSMRAISASSRKISEIIGVIDGIAFQTNILALNAAVEAARAGEQGRGFAVVAGEVRNLAQRSASAAREIKTLISESVNEVQSGSDLVEKAGRTMGEVVESVQRISGLMEGIASANAQQTAGIEEVNRAVTQMDEMTQQNAAMVEQASAATAAMASQVSVLRDALSVFRLHEECANARAVAEPARPSIQAPRRVA</sequence>
<evidence type="ECO:0000256" key="8">
    <source>
        <dbReference type="PROSITE-ProRule" id="PRU00284"/>
    </source>
</evidence>
<keyword evidence="3" id="KW-0488">Methylation</keyword>
<keyword evidence="6 9" id="KW-0472">Membrane</keyword>
<dbReference type="PANTHER" id="PTHR43531:SF14">
    <property type="entry name" value="METHYL-ACCEPTING CHEMOTAXIS PROTEIN I-RELATED"/>
    <property type="match status" value="1"/>
</dbReference>
<gene>
    <name evidence="11" type="ORF">AX018_10026</name>
</gene>
<reference evidence="11 12" key="1">
    <citation type="submission" date="2018-06" db="EMBL/GenBank/DDBJ databases">
        <title>Genomic Encyclopedia of Archaeal and Bacterial Type Strains, Phase II (KMG-II): from individual species to whole genera.</title>
        <authorList>
            <person name="Goeker M."/>
        </authorList>
    </citation>
    <scope>NUCLEOTIDE SEQUENCE [LARGE SCALE GENOMIC DNA]</scope>
    <source>
        <strain evidence="11 12">CFPB 3232</strain>
    </source>
</reference>
<dbReference type="SUPFAM" id="SSF58104">
    <property type="entry name" value="Methyl-accepting chemotaxis protein (MCP) signaling domain"/>
    <property type="match status" value="1"/>
</dbReference>
<dbReference type="GO" id="GO:0006935">
    <property type="term" value="P:chemotaxis"/>
    <property type="evidence" value="ECO:0007669"/>
    <property type="project" value="InterPro"/>
</dbReference>
<evidence type="ECO:0000256" key="5">
    <source>
        <dbReference type="ARBA" id="ARBA00022989"/>
    </source>
</evidence>